<feature type="chain" id="PRO_5006063346" evidence="11">
    <location>
        <begin position="24"/>
        <end position="365"/>
    </location>
</feature>
<evidence type="ECO:0000256" key="9">
    <source>
        <dbReference type="ARBA" id="ARBA00023303"/>
    </source>
</evidence>
<feature type="signal peptide" evidence="11">
    <location>
        <begin position="1"/>
        <end position="23"/>
    </location>
</feature>
<reference evidence="14 15" key="1">
    <citation type="submission" date="2015-09" db="EMBL/GenBank/DDBJ databases">
        <authorList>
            <consortium name="Swine Surveillance"/>
        </authorList>
    </citation>
    <scope>NUCLEOTIDE SEQUENCE [LARGE SCALE GENOMIC DNA]</scope>
    <source>
        <strain evidence="14 15">CECT 7557</strain>
    </source>
</reference>
<comment type="subcellular location">
    <subcellularLocation>
        <location evidence="1">Membrane</location>
        <topology evidence="1">Multi-pass membrane protein</topology>
    </subcellularLocation>
</comment>
<feature type="domain" description="Solute-binding protein family 3/N-terminal" evidence="12">
    <location>
        <begin position="37"/>
        <end position="364"/>
    </location>
</feature>
<evidence type="ECO:0000313" key="14">
    <source>
        <dbReference type="EMBL" id="CUH79853.1"/>
    </source>
</evidence>
<dbReference type="InterPro" id="IPR015683">
    <property type="entry name" value="Ionotropic_Glu_rcpt"/>
</dbReference>
<evidence type="ECO:0000256" key="4">
    <source>
        <dbReference type="ARBA" id="ARBA00022989"/>
    </source>
</evidence>
<dbReference type="SMART" id="SM00062">
    <property type="entry name" value="PBPb"/>
    <property type="match status" value="1"/>
</dbReference>
<dbReference type="Pfam" id="PF00060">
    <property type="entry name" value="Lig_chan"/>
    <property type="match status" value="1"/>
</dbReference>
<dbReference type="GO" id="GO:0015276">
    <property type="term" value="F:ligand-gated monoatomic ion channel activity"/>
    <property type="evidence" value="ECO:0007669"/>
    <property type="project" value="InterPro"/>
</dbReference>
<feature type="transmembrane region" description="Helical" evidence="10">
    <location>
        <begin position="179"/>
        <end position="199"/>
    </location>
</feature>
<name>A0A0P1GEI1_9RHOB</name>
<sequence>MIKFCLRIVVLAQFLLLPAFVMGQEAGASVDTADRQTVVVNTVTRPPFSMEEDGAETGFTIDLLRALADRLNWDLEIHRQDSFAAMLYGVPGGQADVAGANISITAVREETMDFSQPIFESGLSIMVSNEDLRQPSLLRALFSWDLAAAIGLAFLMLFCGGMLMWVFERKAQPYFDRPLKDAWFPSFWWALNLVVNGGFEERVPRSAFGRVFAVLLVLSSLFIVSVFVAKITAVMTVDAITGSVQGVNDLYGKRVGTVEASTAAGFLDRREIDFIAYPGLDQLIEAFEDGDVRVVVFDAPILDHYIRAGGHTTGHIVGNRFMTEYYGLAFGQGSSLVEPTNRALLAMQEDGSYDQLYRKWFGARR</sequence>
<gene>
    <name evidence="14" type="primary">glnH</name>
    <name evidence="14" type="ORF">TRM7557_02608</name>
</gene>
<evidence type="ECO:0000256" key="6">
    <source>
        <dbReference type="ARBA" id="ARBA00023136"/>
    </source>
</evidence>
<keyword evidence="2" id="KW-0813">Transport</keyword>
<accession>A0A0P1GEI1</accession>
<evidence type="ECO:0000259" key="12">
    <source>
        <dbReference type="SMART" id="SM00062"/>
    </source>
</evidence>
<keyword evidence="4 10" id="KW-1133">Transmembrane helix</keyword>
<proteinExistence type="predicted"/>
<keyword evidence="8" id="KW-0325">Glycoprotein</keyword>
<protein>
    <submittedName>
        <fullName evidence="14">Glutamine-binding periplasmic protein</fullName>
    </submittedName>
</protein>
<evidence type="ECO:0000256" key="8">
    <source>
        <dbReference type="ARBA" id="ARBA00023180"/>
    </source>
</evidence>
<organism evidence="14 15">
    <name type="scientific">Tritonibacter multivorans</name>
    <dbReference type="NCBI Taxonomy" id="928856"/>
    <lineage>
        <taxon>Bacteria</taxon>
        <taxon>Pseudomonadati</taxon>
        <taxon>Pseudomonadota</taxon>
        <taxon>Alphaproteobacteria</taxon>
        <taxon>Rhodobacterales</taxon>
        <taxon>Paracoccaceae</taxon>
        <taxon>Tritonibacter</taxon>
    </lineage>
</organism>
<feature type="transmembrane region" description="Helical" evidence="10">
    <location>
        <begin position="211"/>
        <end position="229"/>
    </location>
</feature>
<keyword evidence="9" id="KW-0407">Ion channel</keyword>
<evidence type="ECO:0000256" key="11">
    <source>
        <dbReference type="SAM" id="SignalP"/>
    </source>
</evidence>
<keyword evidence="5" id="KW-0406">Ion transport</keyword>
<keyword evidence="7" id="KW-0675">Receptor</keyword>
<keyword evidence="3 10" id="KW-0812">Transmembrane</keyword>
<feature type="domain" description="Ionotropic glutamate receptor C-terminal" evidence="13">
    <location>
        <begin position="37"/>
        <end position="363"/>
    </location>
</feature>
<evidence type="ECO:0000256" key="1">
    <source>
        <dbReference type="ARBA" id="ARBA00004141"/>
    </source>
</evidence>
<evidence type="ECO:0000259" key="13">
    <source>
        <dbReference type="SMART" id="SM00079"/>
    </source>
</evidence>
<dbReference type="SMART" id="SM00079">
    <property type="entry name" value="PBPe"/>
    <property type="match status" value="1"/>
</dbReference>
<dbReference type="Proteomes" id="UP000052022">
    <property type="component" value="Unassembled WGS sequence"/>
</dbReference>
<dbReference type="Gene3D" id="3.40.190.10">
    <property type="entry name" value="Periplasmic binding protein-like II"/>
    <property type="match status" value="3"/>
</dbReference>
<dbReference type="GO" id="GO:0016020">
    <property type="term" value="C:membrane"/>
    <property type="evidence" value="ECO:0007669"/>
    <property type="project" value="UniProtKB-SubCell"/>
</dbReference>
<dbReference type="STRING" id="928856.SAMN04488049_101110"/>
<dbReference type="InterPro" id="IPR001320">
    <property type="entry name" value="Iontro_rcpt_C"/>
</dbReference>
<keyword evidence="15" id="KW-1185">Reference proteome</keyword>
<dbReference type="SUPFAM" id="SSF53850">
    <property type="entry name" value="Periplasmic binding protein-like II"/>
    <property type="match status" value="1"/>
</dbReference>
<evidence type="ECO:0000256" key="7">
    <source>
        <dbReference type="ARBA" id="ARBA00023170"/>
    </source>
</evidence>
<dbReference type="EMBL" id="CYSD01000037">
    <property type="protein sequence ID" value="CUH79853.1"/>
    <property type="molecule type" value="Genomic_DNA"/>
</dbReference>
<dbReference type="InterPro" id="IPR001638">
    <property type="entry name" value="Solute-binding_3/MltF_N"/>
</dbReference>
<evidence type="ECO:0000256" key="5">
    <source>
        <dbReference type="ARBA" id="ARBA00023065"/>
    </source>
</evidence>
<evidence type="ECO:0000256" key="10">
    <source>
        <dbReference type="SAM" id="Phobius"/>
    </source>
</evidence>
<dbReference type="AlphaFoldDB" id="A0A0P1GEI1"/>
<dbReference type="Pfam" id="PF00497">
    <property type="entry name" value="SBP_bac_3"/>
    <property type="match status" value="1"/>
</dbReference>
<dbReference type="SUPFAM" id="SSF81324">
    <property type="entry name" value="Voltage-gated potassium channels"/>
    <property type="match status" value="1"/>
</dbReference>
<feature type="transmembrane region" description="Helical" evidence="10">
    <location>
        <begin position="141"/>
        <end position="167"/>
    </location>
</feature>
<keyword evidence="11" id="KW-0732">Signal</keyword>
<evidence type="ECO:0000256" key="3">
    <source>
        <dbReference type="ARBA" id="ARBA00022692"/>
    </source>
</evidence>
<evidence type="ECO:0000256" key="2">
    <source>
        <dbReference type="ARBA" id="ARBA00022448"/>
    </source>
</evidence>
<dbReference type="Gene3D" id="1.10.287.70">
    <property type="match status" value="1"/>
</dbReference>
<keyword evidence="6 10" id="KW-0472">Membrane</keyword>
<evidence type="ECO:0000313" key="15">
    <source>
        <dbReference type="Proteomes" id="UP000052022"/>
    </source>
</evidence>
<dbReference type="PANTHER" id="PTHR18966">
    <property type="entry name" value="IONOTROPIC GLUTAMATE RECEPTOR"/>
    <property type="match status" value="1"/>
</dbReference>